<evidence type="ECO:0000256" key="2">
    <source>
        <dbReference type="HAMAP-Rule" id="MF_01940"/>
    </source>
</evidence>
<dbReference type="RefSeq" id="WP_112305935.1">
    <property type="nucleotide sequence ID" value="NZ_QMDV01000003.1"/>
</dbReference>
<evidence type="ECO:0000313" key="3">
    <source>
        <dbReference type="EMBL" id="RAU82342.1"/>
    </source>
</evidence>
<evidence type="ECO:0000313" key="4">
    <source>
        <dbReference type="Proteomes" id="UP000251692"/>
    </source>
</evidence>
<evidence type="ECO:0000256" key="1">
    <source>
        <dbReference type="ARBA" id="ARBA00022801"/>
    </source>
</evidence>
<dbReference type="Proteomes" id="UP000251692">
    <property type="component" value="Unassembled WGS sequence"/>
</dbReference>
<gene>
    <name evidence="3" type="primary">thpR</name>
    <name evidence="3" type="ORF">DP923_11175</name>
</gene>
<organism evidence="3 4">
    <name type="scientific">Pontibacter arcticus</name>
    <dbReference type="NCBI Taxonomy" id="2080288"/>
    <lineage>
        <taxon>Bacteria</taxon>
        <taxon>Pseudomonadati</taxon>
        <taxon>Bacteroidota</taxon>
        <taxon>Cytophagia</taxon>
        <taxon>Cytophagales</taxon>
        <taxon>Hymenobacteraceae</taxon>
        <taxon>Pontibacter</taxon>
    </lineage>
</organism>
<dbReference type="AlphaFoldDB" id="A0A364RDG9"/>
<feature type="short sequence motif" description="HXTX 2" evidence="2">
    <location>
        <begin position="127"/>
        <end position="130"/>
    </location>
</feature>
<protein>
    <recommendedName>
        <fullName evidence="2">RNA 2',3'-cyclic phosphodiesterase</fullName>
        <shortName evidence="2">RNA 2',3'-CPDase</shortName>
        <ecNumber evidence="2">3.1.4.58</ecNumber>
    </recommendedName>
</protein>
<dbReference type="Pfam" id="PF13563">
    <property type="entry name" value="2_5_RNA_ligase2"/>
    <property type="match status" value="1"/>
</dbReference>
<comment type="function">
    <text evidence="2">Hydrolyzes RNA 2',3'-cyclic phosphodiester to an RNA 2'-phosphomonoester.</text>
</comment>
<dbReference type="HAMAP" id="MF_01940">
    <property type="entry name" value="RNA_CPDase"/>
    <property type="match status" value="1"/>
</dbReference>
<comment type="caution">
    <text evidence="3">The sequence shown here is derived from an EMBL/GenBank/DDBJ whole genome shotgun (WGS) entry which is preliminary data.</text>
</comment>
<name>A0A364RDG9_9BACT</name>
<comment type="similarity">
    <text evidence="2">Belongs to the 2H phosphoesterase superfamily. ThpR family.</text>
</comment>
<dbReference type="PANTHER" id="PTHR35561:SF1">
    <property type="entry name" value="RNA 2',3'-CYCLIC PHOSPHODIESTERASE"/>
    <property type="match status" value="1"/>
</dbReference>
<dbReference type="PANTHER" id="PTHR35561">
    <property type="entry name" value="RNA 2',3'-CYCLIC PHOSPHODIESTERASE"/>
    <property type="match status" value="1"/>
</dbReference>
<feature type="active site" description="Proton acceptor" evidence="2">
    <location>
        <position position="127"/>
    </location>
</feature>
<keyword evidence="1 2" id="KW-0378">Hydrolase</keyword>
<keyword evidence="4" id="KW-1185">Reference proteome</keyword>
<sequence>MTNDSIRLFVAAALPEGIKQNLLTRLTAFTHPAIRFVPSANLHLTLYFIGNVSQDQLPGISEKIKTITQQHLAFILSLERLEPGPTARTPRLVWARFNVSRLFEQLQHDLATALAPKPPEKQKAIPHVTLARYRKSEKHIPAFAPVLPPEQLLLPVNEVSLWQSELASPHPVYSILDSWPLLQNPGPANKV</sequence>
<feature type="active site" description="Proton donor" evidence="2">
    <location>
        <position position="43"/>
    </location>
</feature>
<comment type="catalytic activity">
    <reaction evidence="2">
        <text>a 3'-end 2',3'-cyclophospho-ribonucleotide-RNA + H2O = a 3'-end 2'-phospho-ribonucleotide-RNA + H(+)</text>
        <dbReference type="Rhea" id="RHEA:11828"/>
        <dbReference type="Rhea" id="RHEA-COMP:10464"/>
        <dbReference type="Rhea" id="RHEA-COMP:17353"/>
        <dbReference type="ChEBI" id="CHEBI:15377"/>
        <dbReference type="ChEBI" id="CHEBI:15378"/>
        <dbReference type="ChEBI" id="CHEBI:83064"/>
        <dbReference type="ChEBI" id="CHEBI:173113"/>
        <dbReference type="EC" id="3.1.4.58"/>
    </reaction>
</comment>
<feature type="short sequence motif" description="HXTX 1" evidence="2">
    <location>
        <begin position="43"/>
        <end position="46"/>
    </location>
</feature>
<accession>A0A364RDG9</accession>
<dbReference type="EMBL" id="QMDV01000003">
    <property type="protein sequence ID" value="RAU82342.1"/>
    <property type="molecule type" value="Genomic_DNA"/>
</dbReference>
<dbReference type="GO" id="GO:0008664">
    <property type="term" value="F:RNA 2',3'-cyclic 3'-phosphodiesterase activity"/>
    <property type="evidence" value="ECO:0007669"/>
    <property type="project" value="UniProtKB-EC"/>
</dbReference>
<dbReference type="EC" id="3.1.4.58" evidence="2"/>
<dbReference type="SUPFAM" id="SSF55144">
    <property type="entry name" value="LigT-like"/>
    <property type="match status" value="1"/>
</dbReference>
<reference evidence="3 4" key="1">
    <citation type="submission" date="2018-06" db="EMBL/GenBank/DDBJ databases">
        <authorList>
            <person name="Liu Z.-W."/>
        </authorList>
    </citation>
    <scope>NUCLEOTIDE SEQUENCE [LARGE SCALE GENOMIC DNA]</scope>
    <source>
        <strain evidence="3 4">2b14</strain>
    </source>
</reference>
<dbReference type="OrthoDB" id="9789350at2"/>
<dbReference type="NCBIfam" id="TIGR02258">
    <property type="entry name" value="2_5_ligase"/>
    <property type="match status" value="1"/>
</dbReference>
<dbReference type="GO" id="GO:0004113">
    <property type="term" value="F:2',3'-cyclic-nucleotide 3'-phosphodiesterase activity"/>
    <property type="evidence" value="ECO:0007669"/>
    <property type="project" value="InterPro"/>
</dbReference>
<proteinExistence type="inferred from homology"/>
<dbReference type="Gene3D" id="3.90.1140.10">
    <property type="entry name" value="Cyclic phosphodiesterase"/>
    <property type="match status" value="1"/>
</dbReference>
<reference evidence="3 4" key="2">
    <citation type="submission" date="2018-07" db="EMBL/GenBank/DDBJ databases">
        <title>Pontibacter sp. 2b14 genomic sequence and assembly.</title>
        <authorList>
            <person name="Du Z.-J."/>
        </authorList>
    </citation>
    <scope>NUCLEOTIDE SEQUENCE [LARGE SCALE GENOMIC DNA]</scope>
    <source>
        <strain evidence="3 4">2b14</strain>
    </source>
</reference>
<dbReference type="InterPro" id="IPR009097">
    <property type="entry name" value="Cyclic_Pdiesterase"/>
</dbReference>
<dbReference type="InterPro" id="IPR004175">
    <property type="entry name" value="RNA_CPDase"/>
</dbReference>